<comment type="caution">
    <text evidence="1">The sequence shown here is derived from an EMBL/GenBank/DDBJ whole genome shotgun (WGS) entry which is preliminary data.</text>
</comment>
<sequence>MQATDQGTAFVVKLPTPEINNLRGRVPIHFHHELYSHPAAPVIRTVLTVYDQPQQPLALETFTNIEQPDQRADLARLTTQDELHMLFYDDQLTHRLTKAVPFRNDGQIEEMLHTADALLAAIPPQQFSFERARRAVIQQTGW</sequence>
<keyword evidence="2" id="KW-1185">Reference proteome</keyword>
<evidence type="ECO:0000313" key="2">
    <source>
        <dbReference type="Proteomes" id="UP001428817"/>
    </source>
</evidence>
<proteinExistence type="predicted"/>
<evidence type="ECO:0000313" key="1">
    <source>
        <dbReference type="EMBL" id="GAA5154288.1"/>
    </source>
</evidence>
<dbReference type="Proteomes" id="UP001428817">
    <property type="component" value="Unassembled WGS sequence"/>
</dbReference>
<reference evidence="2" key="1">
    <citation type="journal article" date="2019" name="Int. J. Syst. Evol. Microbiol.">
        <title>The Global Catalogue of Microorganisms (GCM) 10K type strain sequencing project: providing services to taxonomists for standard genome sequencing and annotation.</title>
        <authorList>
            <consortium name="The Broad Institute Genomics Platform"/>
            <consortium name="The Broad Institute Genome Sequencing Center for Infectious Disease"/>
            <person name="Wu L."/>
            <person name="Ma J."/>
        </authorList>
    </citation>
    <scope>NUCLEOTIDE SEQUENCE [LARGE SCALE GENOMIC DNA]</scope>
    <source>
        <strain evidence="2">JCM 18303</strain>
    </source>
</reference>
<organism evidence="1 2">
    <name type="scientific">Pseudonocardia eucalypti</name>
    <dbReference type="NCBI Taxonomy" id="648755"/>
    <lineage>
        <taxon>Bacteria</taxon>
        <taxon>Bacillati</taxon>
        <taxon>Actinomycetota</taxon>
        <taxon>Actinomycetes</taxon>
        <taxon>Pseudonocardiales</taxon>
        <taxon>Pseudonocardiaceae</taxon>
        <taxon>Pseudonocardia</taxon>
    </lineage>
</organism>
<dbReference type="EMBL" id="BAABJP010000008">
    <property type="protein sequence ID" value="GAA5154288.1"/>
    <property type="molecule type" value="Genomic_DNA"/>
</dbReference>
<gene>
    <name evidence="1" type="ORF">GCM10023321_25850</name>
</gene>
<protein>
    <submittedName>
        <fullName evidence="1">Uncharacterized protein</fullName>
    </submittedName>
</protein>
<accession>A0ABP9Q016</accession>
<name>A0ABP9Q016_9PSEU</name>